<dbReference type="KEGG" id="rjg:CCGE525_01450"/>
<keyword evidence="3" id="KW-1185">Reference proteome</keyword>
<dbReference type="OrthoDB" id="8072547at2"/>
<feature type="signal peptide" evidence="1">
    <location>
        <begin position="1"/>
        <end position="42"/>
    </location>
</feature>
<evidence type="ECO:0000313" key="2">
    <source>
        <dbReference type="EMBL" id="AYG57631.1"/>
    </source>
</evidence>
<dbReference type="Proteomes" id="UP000282195">
    <property type="component" value="Chromosome"/>
</dbReference>
<gene>
    <name evidence="2" type="ORF">CCGE525_01450</name>
</gene>
<proteinExistence type="predicted"/>
<feature type="chain" id="PRO_5017447060" description="DUF1311 domain-containing protein" evidence="1">
    <location>
        <begin position="43"/>
        <end position="128"/>
    </location>
</feature>
<sequence>MMFICFQSKGVRNLRFLLTILTPTLFAALAILALADHNGASAEDLPQYDSSAYCQDLTSKMLVKSEEIRETLDCMYWEGVAKAHLEQHWSLVSPVALKECMKIPRLSEKPLLLPASGVYRPIYWYGVL</sequence>
<evidence type="ECO:0008006" key="4">
    <source>
        <dbReference type="Google" id="ProtNLM"/>
    </source>
</evidence>
<dbReference type="AlphaFoldDB" id="A0A387FNU8"/>
<keyword evidence="1" id="KW-0732">Signal</keyword>
<evidence type="ECO:0000256" key="1">
    <source>
        <dbReference type="SAM" id="SignalP"/>
    </source>
</evidence>
<organism evidence="2 3">
    <name type="scientific">Rhizobium jaguaris</name>
    <dbReference type="NCBI Taxonomy" id="1312183"/>
    <lineage>
        <taxon>Bacteria</taxon>
        <taxon>Pseudomonadati</taxon>
        <taxon>Pseudomonadota</taxon>
        <taxon>Alphaproteobacteria</taxon>
        <taxon>Hyphomicrobiales</taxon>
        <taxon>Rhizobiaceae</taxon>
        <taxon>Rhizobium/Agrobacterium group</taxon>
        <taxon>Rhizobium</taxon>
    </lineage>
</organism>
<accession>A0A387FNU8</accession>
<protein>
    <recommendedName>
        <fullName evidence="4">DUF1311 domain-containing protein</fullName>
    </recommendedName>
</protein>
<reference evidence="2 3" key="1">
    <citation type="submission" date="2018-10" db="EMBL/GenBank/DDBJ databases">
        <title>Rhizobium etli, R. leguminosarum and a new Rhizobium genospecies from Phaseolus dumosus.</title>
        <authorList>
            <person name="Ramirez-Puebla S.T."/>
            <person name="Rogel-Hernandez M.A."/>
            <person name="Guerrero G."/>
            <person name="Ormeno-Orrillo E."/>
            <person name="Martinez-Romero J.C."/>
            <person name="Negrete-Yankelevich S."/>
            <person name="Martinez-Romero E."/>
        </authorList>
    </citation>
    <scope>NUCLEOTIDE SEQUENCE [LARGE SCALE GENOMIC DNA]</scope>
    <source>
        <strain evidence="2 3">CCGE525</strain>
    </source>
</reference>
<evidence type="ECO:0000313" key="3">
    <source>
        <dbReference type="Proteomes" id="UP000282195"/>
    </source>
</evidence>
<name>A0A387FNU8_9HYPH</name>
<dbReference type="EMBL" id="CP032694">
    <property type="protein sequence ID" value="AYG57631.1"/>
    <property type="molecule type" value="Genomic_DNA"/>
</dbReference>